<dbReference type="InterPro" id="IPR006564">
    <property type="entry name" value="Znf_PMZ"/>
</dbReference>
<proteinExistence type="predicted"/>
<keyword evidence="2 4" id="KW-0863">Zinc-finger</keyword>
<dbReference type="AlphaFoldDB" id="A0AAV0D4M0"/>
<dbReference type="EMBL" id="CAMAPF010000062">
    <property type="protein sequence ID" value="CAH9089650.1"/>
    <property type="molecule type" value="Genomic_DNA"/>
</dbReference>
<dbReference type="Proteomes" id="UP001152523">
    <property type="component" value="Unassembled WGS sequence"/>
</dbReference>
<keyword evidence="1" id="KW-0479">Metal-binding</keyword>
<gene>
    <name evidence="7" type="ORF">CEPIT_LOCUS10957</name>
</gene>
<dbReference type="PROSITE" id="PS50966">
    <property type="entry name" value="ZF_SWIM"/>
    <property type="match status" value="1"/>
</dbReference>
<reference evidence="7" key="1">
    <citation type="submission" date="2022-07" db="EMBL/GenBank/DDBJ databases">
        <authorList>
            <person name="Macas J."/>
            <person name="Novak P."/>
            <person name="Neumann P."/>
        </authorList>
    </citation>
    <scope>NUCLEOTIDE SEQUENCE</scope>
</reference>
<dbReference type="Pfam" id="PF03101">
    <property type="entry name" value="FAR1"/>
    <property type="match status" value="1"/>
</dbReference>
<accession>A0AAV0D4M0</accession>
<evidence type="ECO:0000259" key="6">
    <source>
        <dbReference type="PROSITE" id="PS50966"/>
    </source>
</evidence>
<dbReference type="InterPro" id="IPR018289">
    <property type="entry name" value="MULE_transposase_dom"/>
</dbReference>
<keyword evidence="8" id="KW-1185">Reference proteome</keyword>
<evidence type="ECO:0000256" key="5">
    <source>
        <dbReference type="SAM" id="MobiDB-lite"/>
    </source>
</evidence>
<dbReference type="InterPro" id="IPR007527">
    <property type="entry name" value="Znf_SWIM"/>
</dbReference>
<feature type="region of interest" description="Disordered" evidence="5">
    <location>
        <begin position="57"/>
        <end position="105"/>
    </location>
</feature>
<protein>
    <recommendedName>
        <fullName evidence="6">SWIM-type domain-containing protein</fullName>
    </recommendedName>
</protein>
<dbReference type="PANTHER" id="PTHR47718">
    <property type="entry name" value="OS01G0519700 PROTEIN"/>
    <property type="match status" value="1"/>
</dbReference>
<dbReference type="Pfam" id="PF10551">
    <property type="entry name" value="MULE"/>
    <property type="match status" value="1"/>
</dbReference>
<comment type="caution">
    <text evidence="7">The sequence shown here is derived from an EMBL/GenBank/DDBJ whole genome shotgun (WGS) entry which is preliminary data.</text>
</comment>
<evidence type="ECO:0000313" key="8">
    <source>
        <dbReference type="Proteomes" id="UP001152523"/>
    </source>
</evidence>
<evidence type="ECO:0000256" key="4">
    <source>
        <dbReference type="PROSITE-ProRule" id="PRU00325"/>
    </source>
</evidence>
<evidence type="ECO:0000256" key="1">
    <source>
        <dbReference type="ARBA" id="ARBA00022723"/>
    </source>
</evidence>
<dbReference type="Pfam" id="PF04434">
    <property type="entry name" value="SWIM"/>
    <property type="match status" value="1"/>
</dbReference>
<dbReference type="SMART" id="SM00575">
    <property type="entry name" value="ZnF_PMZ"/>
    <property type="match status" value="1"/>
</dbReference>
<evidence type="ECO:0000256" key="2">
    <source>
        <dbReference type="ARBA" id="ARBA00022771"/>
    </source>
</evidence>
<dbReference type="InterPro" id="IPR004330">
    <property type="entry name" value="FAR1_DNA_bnd_dom"/>
</dbReference>
<name>A0AAV0D4M0_9ASTE</name>
<feature type="domain" description="SWIM-type" evidence="6">
    <location>
        <begin position="542"/>
        <end position="578"/>
    </location>
</feature>
<feature type="region of interest" description="Disordered" evidence="5">
    <location>
        <begin position="690"/>
        <end position="710"/>
    </location>
</feature>
<evidence type="ECO:0000256" key="3">
    <source>
        <dbReference type="ARBA" id="ARBA00022833"/>
    </source>
</evidence>
<keyword evidence="3" id="KW-0862">Zinc</keyword>
<dbReference type="GO" id="GO:0008270">
    <property type="term" value="F:zinc ion binding"/>
    <property type="evidence" value="ECO:0007669"/>
    <property type="project" value="UniProtKB-KW"/>
</dbReference>
<dbReference type="PANTHER" id="PTHR47718:SF18">
    <property type="entry name" value="PROTEIN FAR1-RELATED SEQUENCE 5-LIKE"/>
    <property type="match status" value="1"/>
</dbReference>
<evidence type="ECO:0000313" key="7">
    <source>
        <dbReference type="EMBL" id="CAH9089650.1"/>
    </source>
</evidence>
<organism evidence="7 8">
    <name type="scientific">Cuscuta epithymum</name>
    <dbReference type="NCBI Taxonomy" id="186058"/>
    <lineage>
        <taxon>Eukaryota</taxon>
        <taxon>Viridiplantae</taxon>
        <taxon>Streptophyta</taxon>
        <taxon>Embryophyta</taxon>
        <taxon>Tracheophyta</taxon>
        <taxon>Spermatophyta</taxon>
        <taxon>Magnoliopsida</taxon>
        <taxon>eudicotyledons</taxon>
        <taxon>Gunneridae</taxon>
        <taxon>Pentapetalae</taxon>
        <taxon>asterids</taxon>
        <taxon>lamiids</taxon>
        <taxon>Solanales</taxon>
        <taxon>Convolvulaceae</taxon>
        <taxon>Cuscuteae</taxon>
        <taxon>Cuscuta</taxon>
        <taxon>Cuscuta subgen. Cuscuta</taxon>
    </lineage>
</organism>
<sequence>MIFTNVAAGVQFYKQYATLCGFDIRKSTSRKSSDGACVWKYILCNREGFKNLPKPSNIESSSCVGDGTESMNTESSSSNSENVAGCNEEVKSSEPKGIPSNKRRRVSNRVGCRARLVMRLHAGHGYLVTRFEERHKHPMTSTPSRPFLKVNRALDAGHQNFVLNCSKANIGTMKCYRLYKETVGGYSNIGATAVDFKNFKRDLKAYVSGVDAQMLVDKLFRKRETCSEFFFAYDVDASDQLTRIFWADPVCRKNYALFGDVVSFDATFETNRYNMVFAPFTGVDNHKKCITFAAGLISKEDIESYEWIFRSFISAMTKEPTCIITDQDPAIRAAIENVFTVSRHRYCMWHIMSKLTAKVGPTLSQDTEFLTKINSVVWNNHLQVESFERKWMSVMEEYDLLSHKWFSHMFDIRKFWIPAYFRDLFMAGMLRTTSRSESENNFFNEFTNPHFSLVEFFMQFDSAMDSQRHIYAQLNSVSESSIPVYNTPLGIERFCSSIYNLSVFYEVQQEISAACFSCRVLRVETVGDVLQYSISDERGLVFDVVHNVSSDSASCSCKHFERFGLLCRHIFVVLKDLKFETLPSQFVLPRWCKSSVIRSKSKVGDILDDQCASMEKDKHQVKHLWSDIYFCVGFVEHHPDLFKEFADHIKLQKDNFMSLEASSGSSSTKNDIISSFYGSSIPSEVNVHPPEIARNKGCGKRIKGGKEKSIEASKKSKRLCRTCNELAFHDSRNCPLNS</sequence>
<feature type="compositionally biased region" description="Low complexity" evidence="5">
    <location>
        <begin position="68"/>
        <end position="82"/>
    </location>
</feature>